<evidence type="ECO:0000313" key="3">
    <source>
        <dbReference type="Proteomes" id="UP000266841"/>
    </source>
</evidence>
<reference evidence="2 3" key="1">
    <citation type="journal article" date="2012" name="Genome Biol.">
        <title>Genome and low-iron response of an oceanic diatom adapted to chronic iron limitation.</title>
        <authorList>
            <person name="Lommer M."/>
            <person name="Specht M."/>
            <person name="Roy A.S."/>
            <person name="Kraemer L."/>
            <person name="Andreson R."/>
            <person name="Gutowska M.A."/>
            <person name="Wolf J."/>
            <person name="Bergner S.V."/>
            <person name="Schilhabel M.B."/>
            <person name="Klostermeier U.C."/>
            <person name="Beiko R.G."/>
            <person name="Rosenstiel P."/>
            <person name="Hippler M."/>
            <person name="Laroche J."/>
        </authorList>
    </citation>
    <scope>NUCLEOTIDE SEQUENCE [LARGE SCALE GENOMIC DNA]</scope>
    <source>
        <strain evidence="2 3">CCMP1005</strain>
    </source>
</reference>
<feature type="compositionally biased region" description="Basic residues" evidence="1">
    <location>
        <begin position="827"/>
        <end position="837"/>
    </location>
</feature>
<name>K0RS55_THAOC</name>
<feature type="region of interest" description="Disordered" evidence="1">
    <location>
        <begin position="432"/>
        <end position="651"/>
    </location>
</feature>
<feature type="compositionally biased region" description="Basic and acidic residues" evidence="1">
    <location>
        <begin position="745"/>
        <end position="761"/>
    </location>
</feature>
<feature type="compositionally biased region" description="Basic and acidic residues" evidence="1">
    <location>
        <begin position="504"/>
        <end position="514"/>
    </location>
</feature>
<dbReference type="EMBL" id="AGNL01044703">
    <property type="protein sequence ID" value="EJK49517.1"/>
    <property type="molecule type" value="Genomic_DNA"/>
</dbReference>
<organism evidence="2 3">
    <name type="scientific">Thalassiosira oceanica</name>
    <name type="common">Marine diatom</name>
    <dbReference type="NCBI Taxonomy" id="159749"/>
    <lineage>
        <taxon>Eukaryota</taxon>
        <taxon>Sar</taxon>
        <taxon>Stramenopiles</taxon>
        <taxon>Ochrophyta</taxon>
        <taxon>Bacillariophyta</taxon>
        <taxon>Coscinodiscophyceae</taxon>
        <taxon>Thalassiosirophycidae</taxon>
        <taxon>Thalassiosirales</taxon>
        <taxon>Thalassiosiraceae</taxon>
        <taxon>Thalassiosira</taxon>
    </lineage>
</organism>
<gene>
    <name evidence="2" type="ORF">THAOC_31600</name>
</gene>
<dbReference type="InterPro" id="IPR036770">
    <property type="entry name" value="Ankyrin_rpt-contain_sf"/>
</dbReference>
<feature type="compositionally biased region" description="Basic and acidic residues" evidence="1">
    <location>
        <begin position="787"/>
        <end position="799"/>
    </location>
</feature>
<feature type="compositionally biased region" description="Basic and acidic residues" evidence="1">
    <location>
        <begin position="815"/>
        <end position="825"/>
    </location>
</feature>
<evidence type="ECO:0000313" key="2">
    <source>
        <dbReference type="EMBL" id="EJK49517.1"/>
    </source>
</evidence>
<feature type="compositionally biased region" description="Basic and acidic residues" evidence="1">
    <location>
        <begin position="618"/>
        <end position="636"/>
    </location>
</feature>
<proteinExistence type="predicted"/>
<evidence type="ECO:0000256" key="1">
    <source>
        <dbReference type="SAM" id="MobiDB-lite"/>
    </source>
</evidence>
<feature type="non-terminal residue" evidence="2">
    <location>
        <position position="837"/>
    </location>
</feature>
<feature type="compositionally biased region" description="Low complexity" evidence="1">
    <location>
        <begin position="543"/>
        <end position="555"/>
    </location>
</feature>
<dbReference type="SUPFAM" id="SSF48403">
    <property type="entry name" value="Ankyrin repeat"/>
    <property type="match status" value="1"/>
</dbReference>
<feature type="region of interest" description="Disordered" evidence="1">
    <location>
        <begin position="669"/>
        <end position="837"/>
    </location>
</feature>
<feature type="compositionally biased region" description="Polar residues" evidence="1">
    <location>
        <begin position="590"/>
        <end position="609"/>
    </location>
</feature>
<comment type="caution">
    <text evidence="2">The sequence shown here is derived from an EMBL/GenBank/DDBJ whole genome shotgun (WGS) entry which is preliminary data.</text>
</comment>
<feature type="compositionally biased region" description="Basic residues" evidence="1">
    <location>
        <begin position="452"/>
        <end position="464"/>
    </location>
</feature>
<sequence>MLRPHEHWSLLASASLRFPSRPENPGRKVFLTAEWTDYISPLQVVATPCHSHSKAGRTSLPPEAEGELGAAPRAYIAGEDERGHGWKSKYPDDDELTEEQRGRRCPLCRGIIPPSREQISSIKMTQLVMKYIKDKSDPRYKEHARKVKEFEAEYGEDWEDTAIEYGDADDCVRLPLYVVEATRGGNVRIALQWLVRGNIKDRVNAKCESYGNVGLLFLAADAKEHDLMVFLLLNGADVNITNSTGSSVLLSNCNISRVHPMAVKILLSWGAEVFLEGRRASSQDMKEIVDENMMEGNTAVANLLSSELGGRRCKIVSAPDNRDGLAGKTCVVGRHIKKSSQYEVTVEFTNESLLLGADNLERCDRTPQDPGYFVECKNNRLIRRDFESNEECRAFIASIGADREGFAEVDPDAEAKAEQAAADLLAELGLDDLEDPSSNAPKKGARSAPPAGKKKKRRGKKKGRNPGCTYLAPPLVPAAGLSSQQRPRLGGTLGSYFLGQGPHRKGDRDGRGCCRDGPVCRGSRRSRIHPRFPGSAASHGRRSGQTTSSTATQSRPSFSGVGLFDPPPLPRRRGAQSSDHGPEPSLGGQYVSSAGGNHNFWTNSSSSSLERLYAAAEAMKRGTDRPSDVSNEDRRRPLSRPLPRPADSFSARGAETLLISFALQRGGEGAATTFAPPPPPASAGGGSLVARRVRPPHSGPRAIGARFRGPKDGAAARHRGSRRGRRRRVGVPAVRAASPQPPPGDWRRLSPSEAPARDGRSRTPPAVGPPSRTRPTPRRALRALRGQAERPAEAERDARPQSVPPPASEDATAVDTRDSTDDPSRQGRGRRHTAGGE</sequence>
<accession>K0RS55</accession>
<protein>
    <submittedName>
        <fullName evidence="2">Uncharacterized protein</fullName>
    </submittedName>
</protein>
<feature type="compositionally biased region" description="Basic residues" evidence="1">
    <location>
        <begin position="716"/>
        <end position="729"/>
    </location>
</feature>
<feature type="region of interest" description="Disordered" evidence="1">
    <location>
        <begin position="82"/>
        <end position="101"/>
    </location>
</feature>
<keyword evidence="3" id="KW-1185">Reference proteome</keyword>
<dbReference type="Proteomes" id="UP000266841">
    <property type="component" value="Unassembled WGS sequence"/>
</dbReference>
<dbReference type="AlphaFoldDB" id="K0RS55"/>
<feature type="compositionally biased region" description="Low complexity" evidence="1">
    <location>
        <begin position="440"/>
        <end position="451"/>
    </location>
</feature>
<dbReference type="Gene3D" id="1.25.40.20">
    <property type="entry name" value="Ankyrin repeat-containing domain"/>
    <property type="match status" value="1"/>
</dbReference>